<dbReference type="GeneID" id="24163417"/>
<dbReference type="RefSeq" id="XP_012214308.1">
    <property type="nucleotide sequence ID" value="XM_012358885.1"/>
</dbReference>
<organism evidence="1 2">
    <name type="scientific">Coccidioides immitis (strain RS)</name>
    <name type="common">Valley fever fungus</name>
    <dbReference type="NCBI Taxonomy" id="246410"/>
    <lineage>
        <taxon>Eukaryota</taxon>
        <taxon>Fungi</taxon>
        <taxon>Dikarya</taxon>
        <taxon>Ascomycota</taxon>
        <taxon>Pezizomycotina</taxon>
        <taxon>Eurotiomycetes</taxon>
        <taxon>Eurotiomycetidae</taxon>
        <taxon>Onygenales</taxon>
        <taxon>Onygenaceae</taxon>
        <taxon>Coccidioides</taxon>
    </lineage>
</organism>
<proteinExistence type="predicted"/>
<sequence length="87" mass="9734">MSTVVSNIARIATFSMATLLVLRIYFEPVRPQNPPAFEVTGISHYLWGIAVPVLDTSSGGSDSIFSCEKTRLVRHQREWRLGLRGKT</sequence>
<dbReference type="EMBL" id="GG704911">
    <property type="protein sequence ID" value="KJF60166.1"/>
    <property type="molecule type" value="Genomic_DNA"/>
</dbReference>
<dbReference type="Proteomes" id="UP000001261">
    <property type="component" value="Unassembled WGS sequence"/>
</dbReference>
<dbReference type="AlphaFoldDB" id="A0A0D8JT94"/>
<evidence type="ECO:0000313" key="1">
    <source>
        <dbReference type="EMBL" id="KJF60166.1"/>
    </source>
</evidence>
<name>A0A0D8JT94_COCIM</name>
<dbReference type="VEuPathDB" id="FungiDB:CIMG_10740"/>
<dbReference type="KEGG" id="cim:CIMG_10740"/>
<keyword evidence="2" id="KW-1185">Reference proteome</keyword>
<dbReference type="InParanoid" id="A0A0D8JT94"/>
<accession>A0A0D8JT94</accession>
<reference evidence="2" key="2">
    <citation type="journal article" date="2010" name="Genome Res.">
        <title>Population genomic sequencing of Coccidioides fungi reveals recent hybridization and transposon control.</title>
        <authorList>
            <person name="Neafsey D.E."/>
            <person name="Barker B.M."/>
            <person name="Sharpton T.J."/>
            <person name="Stajich J.E."/>
            <person name="Park D.J."/>
            <person name="Whiston E."/>
            <person name="Hung C.-Y."/>
            <person name="McMahan C."/>
            <person name="White J."/>
            <person name="Sykes S."/>
            <person name="Heiman D."/>
            <person name="Young S."/>
            <person name="Zeng Q."/>
            <person name="Abouelleil A."/>
            <person name="Aftuck L."/>
            <person name="Bessette D."/>
            <person name="Brown A."/>
            <person name="FitzGerald M."/>
            <person name="Lui A."/>
            <person name="Macdonald J.P."/>
            <person name="Priest M."/>
            <person name="Orbach M.J."/>
            <person name="Galgiani J.N."/>
            <person name="Kirkland T.N."/>
            <person name="Cole G.T."/>
            <person name="Birren B.W."/>
            <person name="Henn M.R."/>
            <person name="Taylor J.W."/>
            <person name="Rounsley S.D."/>
        </authorList>
    </citation>
    <scope>GENOME REANNOTATION</scope>
    <source>
        <strain evidence="2">RS</strain>
    </source>
</reference>
<reference evidence="2" key="1">
    <citation type="journal article" date="2009" name="Genome Res.">
        <title>Comparative genomic analyses of the human fungal pathogens Coccidioides and their relatives.</title>
        <authorList>
            <person name="Sharpton T.J."/>
            <person name="Stajich J.E."/>
            <person name="Rounsley S.D."/>
            <person name="Gardner M.J."/>
            <person name="Wortman J.R."/>
            <person name="Jordar V.S."/>
            <person name="Maiti R."/>
            <person name="Kodira C.D."/>
            <person name="Neafsey D.E."/>
            <person name="Zeng Q."/>
            <person name="Hung C.-Y."/>
            <person name="McMahan C."/>
            <person name="Muszewska A."/>
            <person name="Grynberg M."/>
            <person name="Mandel M.A."/>
            <person name="Kellner E.M."/>
            <person name="Barker B.M."/>
            <person name="Galgiani J.N."/>
            <person name="Orbach M.J."/>
            <person name="Kirkland T.N."/>
            <person name="Cole G.T."/>
            <person name="Henn M.R."/>
            <person name="Birren B.W."/>
            <person name="Taylor J.W."/>
        </authorList>
    </citation>
    <scope>NUCLEOTIDE SEQUENCE [LARGE SCALE GENOMIC DNA]</scope>
    <source>
        <strain evidence="2">RS</strain>
    </source>
</reference>
<evidence type="ECO:0000313" key="2">
    <source>
        <dbReference type="Proteomes" id="UP000001261"/>
    </source>
</evidence>
<protein>
    <submittedName>
        <fullName evidence="1">Uncharacterized protein</fullName>
    </submittedName>
</protein>
<gene>
    <name evidence="1" type="ORF">CIMG_10740</name>
</gene>